<keyword evidence="1" id="KW-0732">Signal</keyword>
<dbReference type="Proteomes" id="UP000321412">
    <property type="component" value="Unassembled WGS sequence"/>
</dbReference>
<feature type="signal peptide" evidence="1">
    <location>
        <begin position="1"/>
        <end position="40"/>
    </location>
</feature>
<dbReference type="AlphaFoldDB" id="A0A5C6XB89"/>
<reference evidence="2 3" key="1">
    <citation type="submission" date="2019-08" db="EMBL/GenBank/DDBJ databases">
        <title>Bradymonadales sp. TMQ4.</title>
        <authorList>
            <person name="Liang Q."/>
        </authorList>
    </citation>
    <scope>NUCLEOTIDE SEQUENCE [LARGE SCALE GENOMIC DNA]</scope>
    <source>
        <strain evidence="2 3">TMQ4</strain>
    </source>
</reference>
<evidence type="ECO:0000313" key="2">
    <source>
        <dbReference type="EMBL" id="TXD39176.1"/>
    </source>
</evidence>
<sequence length="222" mass="23696">MNAMLHPPNTSSSGTLPAVPAVLVALAALATLLAPMSAHALSCVPQPEYLELDAQIEQVWKDERFDCLVVQPEVRPEKYRGSVEVFVDFANACGEDVWVLLGDERAPGERVADGELLTLSAEVDQLYGESEGEGELPLSVLFGEGQVVEEVWADEYEGLALIQYSYSGVPNDHDGSCGDDRPFYGCAAYGGGGEGQGPAGLMWVVLGVGVVWVGRRVGVRRG</sequence>
<protein>
    <submittedName>
        <fullName evidence="2">Uncharacterized protein</fullName>
    </submittedName>
</protein>
<dbReference type="RefSeq" id="WP_146979608.1">
    <property type="nucleotide sequence ID" value="NZ_VOSM01000001.1"/>
</dbReference>
<dbReference type="EMBL" id="VOSM01000001">
    <property type="protein sequence ID" value="TXD39176.1"/>
    <property type="molecule type" value="Genomic_DNA"/>
</dbReference>
<organism evidence="2 3">
    <name type="scientific">Lujinxingia vulgaris</name>
    <dbReference type="NCBI Taxonomy" id="2600176"/>
    <lineage>
        <taxon>Bacteria</taxon>
        <taxon>Deltaproteobacteria</taxon>
        <taxon>Bradymonadales</taxon>
        <taxon>Lujinxingiaceae</taxon>
        <taxon>Lujinxingia</taxon>
    </lineage>
</organism>
<gene>
    <name evidence="2" type="ORF">FRC98_01885</name>
</gene>
<comment type="caution">
    <text evidence="2">The sequence shown here is derived from an EMBL/GenBank/DDBJ whole genome shotgun (WGS) entry which is preliminary data.</text>
</comment>
<evidence type="ECO:0000256" key="1">
    <source>
        <dbReference type="SAM" id="SignalP"/>
    </source>
</evidence>
<name>A0A5C6XB89_9DELT</name>
<proteinExistence type="predicted"/>
<dbReference type="OrthoDB" id="5517446at2"/>
<evidence type="ECO:0000313" key="3">
    <source>
        <dbReference type="Proteomes" id="UP000321412"/>
    </source>
</evidence>
<feature type="chain" id="PRO_5022915217" evidence="1">
    <location>
        <begin position="41"/>
        <end position="222"/>
    </location>
</feature>
<keyword evidence="3" id="KW-1185">Reference proteome</keyword>
<accession>A0A5C6XB89</accession>